<evidence type="ECO:0000313" key="1">
    <source>
        <dbReference type="Ensembl" id="ENSSAUP00010032687.1"/>
    </source>
</evidence>
<protein>
    <submittedName>
        <fullName evidence="1">Uncharacterized protein</fullName>
    </submittedName>
</protein>
<dbReference type="InParanoid" id="A0A671W401"/>
<reference evidence="1" key="3">
    <citation type="submission" date="2025-09" db="UniProtKB">
        <authorList>
            <consortium name="Ensembl"/>
        </authorList>
    </citation>
    <scope>IDENTIFICATION</scope>
</reference>
<proteinExistence type="predicted"/>
<accession>A0A671W401</accession>
<dbReference type="AlphaFoldDB" id="A0A671W401"/>
<organism evidence="1 2">
    <name type="scientific">Sparus aurata</name>
    <name type="common">Gilthead sea bream</name>
    <dbReference type="NCBI Taxonomy" id="8175"/>
    <lineage>
        <taxon>Eukaryota</taxon>
        <taxon>Metazoa</taxon>
        <taxon>Chordata</taxon>
        <taxon>Craniata</taxon>
        <taxon>Vertebrata</taxon>
        <taxon>Euteleostomi</taxon>
        <taxon>Actinopterygii</taxon>
        <taxon>Neopterygii</taxon>
        <taxon>Teleostei</taxon>
        <taxon>Neoteleostei</taxon>
        <taxon>Acanthomorphata</taxon>
        <taxon>Eupercaria</taxon>
        <taxon>Spariformes</taxon>
        <taxon>Sparidae</taxon>
        <taxon>Sparus</taxon>
    </lineage>
</organism>
<name>A0A671W401_SPAAU</name>
<evidence type="ECO:0000313" key="2">
    <source>
        <dbReference type="Proteomes" id="UP000472265"/>
    </source>
</evidence>
<reference evidence="1" key="1">
    <citation type="submission" date="2021-04" db="EMBL/GenBank/DDBJ databases">
        <authorList>
            <consortium name="Wellcome Sanger Institute Data Sharing"/>
        </authorList>
    </citation>
    <scope>NUCLEOTIDE SEQUENCE [LARGE SCALE GENOMIC DNA]</scope>
</reference>
<dbReference type="Proteomes" id="UP000472265">
    <property type="component" value="Chromosome 15"/>
</dbReference>
<keyword evidence="2" id="KW-1185">Reference proteome</keyword>
<sequence>VSYITAVSFVTNGGKRNFSKRQIKNLFECYHTEVGEDGFKQYDGISSLDAMLSKIMFIFRYISTVLEKGPAAPVLILRIGAQWQVYANIQAKVEITLCAIFRHRYGERKLLHCSLLSLKKAKQEKNLRKRYHIWAEI</sequence>
<dbReference type="Ensembl" id="ENSSAUT00010034417.1">
    <property type="protein sequence ID" value="ENSSAUP00010032687.1"/>
    <property type="gene ID" value="ENSSAUG00010013844.1"/>
</dbReference>
<reference evidence="1" key="2">
    <citation type="submission" date="2025-08" db="UniProtKB">
        <authorList>
            <consortium name="Ensembl"/>
        </authorList>
    </citation>
    <scope>IDENTIFICATION</scope>
</reference>